<protein>
    <submittedName>
        <fullName evidence="1">Uncharacterized protein</fullName>
    </submittedName>
</protein>
<evidence type="ECO:0000313" key="2">
    <source>
        <dbReference type="Proteomes" id="UP000008632"/>
    </source>
</evidence>
<reference evidence="1 2" key="1">
    <citation type="submission" date="2011-01" db="EMBL/GenBank/DDBJ databases">
        <title>Complete sequence of Pseudoxanthomonas suwonensis 11-1.</title>
        <authorList>
            <consortium name="US DOE Joint Genome Institute"/>
            <person name="Lucas S."/>
            <person name="Copeland A."/>
            <person name="Lapidus A."/>
            <person name="Cheng J.-F."/>
            <person name="Goodwin L."/>
            <person name="Pitluck S."/>
            <person name="Teshima H."/>
            <person name="Detter J.C."/>
            <person name="Han C."/>
            <person name="Tapia R."/>
            <person name="Land M."/>
            <person name="Hauser L."/>
            <person name="Kyrpides N."/>
            <person name="Ivanova N."/>
            <person name="Ovchinnikova G."/>
            <person name="Siebers A.K."/>
            <person name="Allgaier M."/>
            <person name="Thelen M.P."/>
            <person name="Hugenholtz P."/>
            <person name="Gladden J."/>
            <person name="Woyke T."/>
        </authorList>
    </citation>
    <scope>NUCLEOTIDE SEQUENCE [LARGE SCALE GENOMIC DNA]</scope>
    <source>
        <strain evidence="2">11-1</strain>
    </source>
</reference>
<dbReference type="EMBL" id="CP002446">
    <property type="protein sequence ID" value="ADV28888.1"/>
    <property type="molecule type" value="Genomic_DNA"/>
</dbReference>
<gene>
    <name evidence="1" type="ordered locus">Psesu_3065</name>
</gene>
<keyword evidence="2" id="KW-1185">Reference proteome</keyword>
<dbReference type="KEGG" id="psu:Psesu_3065"/>
<name>E6WXM2_PSEUU</name>
<dbReference type="AlphaFoldDB" id="E6WXM2"/>
<dbReference type="OrthoDB" id="9940675at2"/>
<organism evidence="1 2">
    <name type="scientific">Pseudoxanthomonas suwonensis (strain 11-1)</name>
    <dbReference type="NCBI Taxonomy" id="743721"/>
    <lineage>
        <taxon>Bacteria</taxon>
        <taxon>Pseudomonadati</taxon>
        <taxon>Pseudomonadota</taxon>
        <taxon>Gammaproteobacteria</taxon>
        <taxon>Lysobacterales</taxon>
        <taxon>Lysobacteraceae</taxon>
        <taxon>Pseudoxanthomonas</taxon>
    </lineage>
</organism>
<dbReference type="RefSeq" id="WP_013536713.1">
    <property type="nucleotide sequence ID" value="NC_014924.1"/>
</dbReference>
<sequence>MDTRKKHGYGAALSAMFRGLLSMDGHASGLEACVAGRMPAVPATPDARKHEARRGAGLRVVQRELERELRPRVPRGWR</sequence>
<accession>E6WXM2</accession>
<proteinExistence type="predicted"/>
<dbReference type="HOGENOM" id="CLU_2619449_0_0_6"/>
<evidence type="ECO:0000313" key="1">
    <source>
        <dbReference type="EMBL" id="ADV28888.1"/>
    </source>
</evidence>
<dbReference type="STRING" id="743721.Psesu_3065"/>
<dbReference type="Proteomes" id="UP000008632">
    <property type="component" value="Chromosome"/>
</dbReference>